<gene>
    <name evidence="1" type="ORF">O6H91_03G010700</name>
</gene>
<keyword evidence="2" id="KW-1185">Reference proteome</keyword>
<protein>
    <submittedName>
        <fullName evidence="1">Uncharacterized protein</fullName>
    </submittedName>
</protein>
<sequence>MIPMGKLLLLAFFLIVLSTATTAFESTAECENLDRHSCAYSVSSLGLRCVLEQYPSKSGYLIYECQTSSVMAVFRGPWIETDECLASCGLERMTVGISSDGLEDRSFMAMLCSPTCVENCVNIIDLYSNLAADEGINLRQICKLFIEPGMEALIPVIPLGVDRTNSVIEGWTQAEAPTSAPSNQYTPSAEPQLPY</sequence>
<evidence type="ECO:0000313" key="1">
    <source>
        <dbReference type="EMBL" id="KAJ7561013.1"/>
    </source>
</evidence>
<dbReference type="Proteomes" id="UP001162992">
    <property type="component" value="Chromosome 3"/>
</dbReference>
<dbReference type="EMBL" id="CM055094">
    <property type="protein sequence ID" value="KAJ7561013.1"/>
    <property type="molecule type" value="Genomic_DNA"/>
</dbReference>
<accession>A0ACC2E373</accession>
<organism evidence="1 2">
    <name type="scientific">Diphasiastrum complanatum</name>
    <name type="common">Issler's clubmoss</name>
    <name type="synonym">Lycopodium complanatum</name>
    <dbReference type="NCBI Taxonomy" id="34168"/>
    <lineage>
        <taxon>Eukaryota</taxon>
        <taxon>Viridiplantae</taxon>
        <taxon>Streptophyta</taxon>
        <taxon>Embryophyta</taxon>
        <taxon>Tracheophyta</taxon>
        <taxon>Lycopodiopsida</taxon>
        <taxon>Lycopodiales</taxon>
        <taxon>Lycopodiaceae</taxon>
        <taxon>Lycopodioideae</taxon>
        <taxon>Diphasiastrum</taxon>
    </lineage>
</organism>
<name>A0ACC2E373_DIPCM</name>
<comment type="caution">
    <text evidence="1">The sequence shown here is derived from an EMBL/GenBank/DDBJ whole genome shotgun (WGS) entry which is preliminary data.</text>
</comment>
<proteinExistence type="predicted"/>
<reference evidence="2" key="1">
    <citation type="journal article" date="2024" name="Proc. Natl. Acad. Sci. U.S.A.">
        <title>Extraordinary preservation of gene collinearity over three hundred million years revealed in homosporous lycophytes.</title>
        <authorList>
            <person name="Li C."/>
            <person name="Wickell D."/>
            <person name="Kuo L.Y."/>
            <person name="Chen X."/>
            <person name="Nie B."/>
            <person name="Liao X."/>
            <person name="Peng D."/>
            <person name="Ji J."/>
            <person name="Jenkins J."/>
            <person name="Williams M."/>
            <person name="Shu S."/>
            <person name="Plott C."/>
            <person name="Barry K."/>
            <person name="Rajasekar S."/>
            <person name="Grimwood J."/>
            <person name="Han X."/>
            <person name="Sun S."/>
            <person name="Hou Z."/>
            <person name="He W."/>
            <person name="Dai G."/>
            <person name="Sun C."/>
            <person name="Schmutz J."/>
            <person name="Leebens-Mack J.H."/>
            <person name="Li F.W."/>
            <person name="Wang L."/>
        </authorList>
    </citation>
    <scope>NUCLEOTIDE SEQUENCE [LARGE SCALE GENOMIC DNA]</scope>
    <source>
        <strain evidence="2">cv. PW_Plant_1</strain>
    </source>
</reference>
<evidence type="ECO:0000313" key="2">
    <source>
        <dbReference type="Proteomes" id="UP001162992"/>
    </source>
</evidence>